<organism evidence="1">
    <name type="scientific">Pithovirus LCDPAC01</name>
    <dbReference type="NCBI Taxonomy" id="2506600"/>
    <lineage>
        <taxon>Viruses</taxon>
        <taxon>Pithoviruses</taxon>
    </lineage>
</organism>
<dbReference type="SUPFAM" id="SSF48403">
    <property type="entry name" value="Ankyrin repeat"/>
    <property type="match status" value="1"/>
</dbReference>
<name>A0A481YNF5_9VIRU</name>
<sequence>MKKKPSVKKQLQMNNLEFDYEAPDEFVGTSGTFEFAVFGIVLDNKMEDIDLDVPEEYVGLEGKYKIFEDKIELDFVSSIPLSEVKEVMPDVLVGMIGTYLITKEGVKFDPFKKSTYENLLLAVEYGIMPEVERLLDEGVVLDEKVITLAIKYGQSEIVEFLLDRKTPYDRHVLEQAAENNHPEILKMLLERTDLLDNDETNLEEMQWEIIGAAAENNNVEIVEMLLELKFSIHEDIIYEVVQQGYIDILRLFMKYNIPVSMGEMMKVAVKHNRINIVRFLMEHGASVNEGLVRLAMKEGNKEIAALLNQKMGRKLPTFRRR</sequence>
<protein>
    <submittedName>
        <fullName evidence="1">Ankyrin repeat protein</fullName>
    </submittedName>
</protein>
<evidence type="ECO:0000313" key="1">
    <source>
        <dbReference type="EMBL" id="QBK84646.1"/>
    </source>
</evidence>
<dbReference type="SMART" id="SM00248">
    <property type="entry name" value="ANK"/>
    <property type="match status" value="3"/>
</dbReference>
<gene>
    <name evidence="1" type="ORF">LCDPAC01_01270</name>
</gene>
<proteinExistence type="predicted"/>
<dbReference type="Gene3D" id="1.25.40.20">
    <property type="entry name" value="Ankyrin repeat-containing domain"/>
    <property type="match status" value="1"/>
</dbReference>
<dbReference type="PANTHER" id="PTHR46586">
    <property type="entry name" value="ANKYRIN REPEAT-CONTAINING PROTEIN"/>
    <property type="match status" value="1"/>
</dbReference>
<dbReference type="InterPro" id="IPR036770">
    <property type="entry name" value="Ankyrin_rpt-contain_sf"/>
</dbReference>
<accession>A0A481YNF5</accession>
<dbReference type="EMBL" id="MK500283">
    <property type="protein sequence ID" value="QBK84646.1"/>
    <property type="molecule type" value="Genomic_DNA"/>
</dbReference>
<dbReference type="Pfam" id="PF12796">
    <property type="entry name" value="Ank_2"/>
    <property type="match status" value="2"/>
</dbReference>
<dbReference type="PANTHER" id="PTHR46586:SF3">
    <property type="entry name" value="ANKYRIN REPEAT-CONTAINING PROTEIN"/>
    <property type="match status" value="1"/>
</dbReference>
<dbReference type="InterPro" id="IPR052050">
    <property type="entry name" value="SecEffector_AnkRepeat"/>
</dbReference>
<dbReference type="InterPro" id="IPR002110">
    <property type="entry name" value="Ankyrin_rpt"/>
</dbReference>
<reference evidence="1" key="1">
    <citation type="journal article" date="2019" name="MBio">
        <title>Virus Genomes from Deep Sea Sediments Expand the Ocean Megavirome and Support Independent Origins of Viral Gigantism.</title>
        <authorList>
            <person name="Backstrom D."/>
            <person name="Yutin N."/>
            <person name="Jorgensen S.L."/>
            <person name="Dharamshi J."/>
            <person name="Homa F."/>
            <person name="Zaremba-Niedwiedzka K."/>
            <person name="Spang A."/>
            <person name="Wolf Y.I."/>
            <person name="Koonin E.V."/>
            <person name="Ettema T.J."/>
        </authorList>
    </citation>
    <scope>NUCLEOTIDE SEQUENCE</scope>
</reference>